<name>A0A9N9DZ97_9GLOM</name>
<dbReference type="EMBL" id="CAJVPL010005046">
    <property type="protein sequence ID" value="CAG8653940.1"/>
    <property type="molecule type" value="Genomic_DNA"/>
</dbReference>
<reference evidence="1" key="1">
    <citation type="submission" date="2021-06" db="EMBL/GenBank/DDBJ databases">
        <authorList>
            <person name="Kallberg Y."/>
            <person name="Tangrot J."/>
            <person name="Rosling A."/>
        </authorList>
    </citation>
    <scope>NUCLEOTIDE SEQUENCE</scope>
    <source>
        <strain evidence="1">MT106</strain>
    </source>
</reference>
<dbReference type="AlphaFoldDB" id="A0A9N9DZ97"/>
<sequence>MPPLATAQTIQDHPYHKTTSNDEQSMCNSHNLNSSSEPKTLYATVKFSDDLTIDILVPTLKELLEIKTENSSLQKSLVNDQIDESAFGLFRLAFENEVYKKRIPTKLWGKFAAVGKEAWGNANGIYRDAFVKLVELIFHDE</sequence>
<accession>A0A9N9DZ97</accession>
<gene>
    <name evidence="1" type="ORF">AGERDE_LOCUS11517</name>
</gene>
<comment type="caution">
    <text evidence="1">The sequence shown here is derived from an EMBL/GenBank/DDBJ whole genome shotgun (WGS) entry which is preliminary data.</text>
</comment>
<evidence type="ECO:0000313" key="2">
    <source>
        <dbReference type="Proteomes" id="UP000789831"/>
    </source>
</evidence>
<protein>
    <submittedName>
        <fullName evidence="1">2855_t:CDS:1</fullName>
    </submittedName>
</protein>
<organism evidence="1 2">
    <name type="scientific">Ambispora gerdemannii</name>
    <dbReference type="NCBI Taxonomy" id="144530"/>
    <lineage>
        <taxon>Eukaryota</taxon>
        <taxon>Fungi</taxon>
        <taxon>Fungi incertae sedis</taxon>
        <taxon>Mucoromycota</taxon>
        <taxon>Glomeromycotina</taxon>
        <taxon>Glomeromycetes</taxon>
        <taxon>Archaeosporales</taxon>
        <taxon>Ambisporaceae</taxon>
        <taxon>Ambispora</taxon>
    </lineage>
</organism>
<proteinExistence type="predicted"/>
<dbReference type="Proteomes" id="UP000789831">
    <property type="component" value="Unassembled WGS sequence"/>
</dbReference>
<evidence type="ECO:0000313" key="1">
    <source>
        <dbReference type="EMBL" id="CAG8653940.1"/>
    </source>
</evidence>
<keyword evidence="2" id="KW-1185">Reference proteome</keyword>